<keyword evidence="4 7" id="KW-1133">Transmembrane helix</keyword>
<feature type="region of interest" description="Disordered" evidence="6">
    <location>
        <begin position="1"/>
        <end position="41"/>
    </location>
</feature>
<comment type="subcellular location">
    <subcellularLocation>
        <location evidence="1">Cell membrane</location>
        <topology evidence="1">Multi-pass membrane protein</topology>
    </subcellularLocation>
</comment>
<evidence type="ECO:0000256" key="5">
    <source>
        <dbReference type="ARBA" id="ARBA00023136"/>
    </source>
</evidence>
<gene>
    <name evidence="8" type="ORF">ACFPN6_01270</name>
</gene>
<name>A0ABW0CZL8_STRFI</name>
<evidence type="ECO:0000256" key="1">
    <source>
        <dbReference type="ARBA" id="ARBA00004651"/>
    </source>
</evidence>
<comment type="caution">
    <text evidence="8">The sequence shown here is derived from an EMBL/GenBank/DDBJ whole genome shotgun (WGS) entry which is preliminary data.</text>
</comment>
<accession>A0ABW0CZL8</accession>
<feature type="transmembrane region" description="Helical" evidence="7">
    <location>
        <begin position="139"/>
        <end position="156"/>
    </location>
</feature>
<evidence type="ECO:0000256" key="2">
    <source>
        <dbReference type="ARBA" id="ARBA00022475"/>
    </source>
</evidence>
<dbReference type="RefSeq" id="WP_344642938.1">
    <property type="nucleotide sequence ID" value="NZ_BAAASS010000003.1"/>
</dbReference>
<evidence type="ECO:0000256" key="6">
    <source>
        <dbReference type="SAM" id="MobiDB-lite"/>
    </source>
</evidence>
<dbReference type="InterPro" id="IPR017039">
    <property type="entry name" value="Virul_fac_BrkB"/>
</dbReference>
<keyword evidence="3 7" id="KW-0812">Transmembrane</keyword>
<evidence type="ECO:0000313" key="8">
    <source>
        <dbReference type="EMBL" id="MFC5223248.1"/>
    </source>
</evidence>
<protein>
    <submittedName>
        <fullName evidence="8">YhjD/YihY/BrkB family envelope integrity protein</fullName>
    </submittedName>
</protein>
<evidence type="ECO:0000256" key="3">
    <source>
        <dbReference type="ARBA" id="ARBA00022692"/>
    </source>
</evidence>
<organism evidence="8 9">
    <name type="scientific">Streptomyces fimbriatus</name>
    <dbReference type="NCBI Taxonomy" id="68197"/>
    <lineage>
        <taxon>Bacteria</taxon>
        <taxon>Bacillati</taxon>
        <taxon>Actinomycetota</taxon>
        <taxon>Actinomycetes</taxon>
        <taxon>Kitasatosporales</taxon>
        <taxon>Streptomycetaceae</taxon>
        <taxon>Streptomyces</taxon>
    </lineage>
</organism>
<evidence type="ECO:0000313" key="9">
    <source>
        <dbReference type="Proteomes" id="UP001596156"/>
    </source>
</evidence>
<keyword evidence="2" id="KW-1003">Cell membrane</keyword>
<sequence>MVGTRLPQRLPPGVARRASRQHAPAGLAHRSAHRRHGPRPDLPASHVDLALFVTGSLVRRLGRALRLGTGPQDAWDTRRWPVVAVVAVTLVLVLHRSGPASSRPAGRTAPGGTLAVALLLAAPLGFALCTAHVGTCHRLYGSPAGVVVFLGVAMAVQPGSAGRRSVQHRADARRPPPP</sequence>
<keyword evidence="5 7" id="KW-0472">Membrane</keyword>
<evidence type="ECO:0000256" key="7">
    <source>
        <dbReference type="SAM" id="Phobius"/>
    </source>
</evidence>
<dbReference type="EMBL" id="JBHSKL010000003">
    <property type="protein sequence ID" value="MFC5223248.1"/>
    <property type="molecule type" value="Genomic_DNA"/>
</dbReference>
<keyword evidence="9" id="KW-1185">Reference proteome</keyword>
<evidence type="ECO:0000256" key="4">
    <source>
        <dbReference type="ARBA" id="ARBA00022989"/>
    </source>
</evidence>
<feature type="transmembrane region" description="Helical" evidence="7">
    <location>
        <begin position="109"/>
        <end position="133"/>
    </location>
</feature>
<dbReference type="Proteomes" id="UP001596156">
    <property type="component" value="Unassembled WGS sequence"/>
</dbReference>
<proteinExistence type="predicted"/>
<reference evidence="9" key="1">
    <citation type="journal article" date="2019" name="Int. J. Syst. Evol. Microbiol.">
        <title>The Global Catalogue of Microorganisms (GCM) 10K type strain sequencing project: providing services to taxonomists for standard genome sequencing and annotation.</title>
        <authorList>
            <consortium name="The Broad Institute Genomics Platform"/>
            <consortium name="The Broad Institute Genome Sequencing Center for Infectious Disease"/>
            <person name="Wu L."/>
            <person name="Ma J."/>
        </authorList>
    </citation>
    <scope>NUCLEOTIDE SEQUENCE [LARGE SCALE GENOMIC DNA]</scope>
    <source>
        <strain evidence="9">CCM 8479</strain>
    </source>
</reference>
<feature type="transmembrane region" description="Helical" evidence="7">
    <location>
        <begin position="80"/>
        <end position="97"/>
    </location>
</feature>
<dbReference type="Pfam" id="PF03631">
    <property type="entry name" value="Virul_fac_BrkB"/>
    <property type="match status" value="1"/>
</dbReference>